<evidence type="ECO:0000313" key="2">
    <source>
        <dbReference type="EMBL" id="PIZ45366.1"/>
    </source>
</evidence>
<feature type="transmembrane region" description="Helical" evidence="1">
    <location>
        <begin position="32"/>
        <end position="62"/>
    </location>
</feature>
<evidence type="ECO:0000313" key="3">
    <source>
        <dbReference type="Proteomes" id="UP000230553"/>
    </source>
</evidence>
<keyword evidence="1" id="KW-0472">Membrane</keyword>
<dbReference type="EMBL" id="PFNM01000008">
    <property type="protein sequence ID" value="PIZ45366.1"/>
    <property type="molecule type" value="Genomic_DNA"/>
</dbReference>
<accession>A0A2M7TGU5</accession>
<dbReference type="AlphaFoldDB" id="A0A2M7TGU5"/>
<reference evidence="3" key="1">
    <citation type="submission" date="2017-09" db="EMBL/GenBank/DDBJ databases">
        <title>Depth-based differentiation of microbial function through sediment-hosted aquifers and enrichment of novel symbionts in the deep terrestrial subsurface.</title>
        <authorList>
            <person name="Probst A.J."/>
            <person name="Ladd B."/>
            <person name="Jarett J.K."/>
            <person name="Geller-Mcgrath D.E."/>
            <person name="Sieber C.M.K."/>
            <person name="Emerson J.B."/>
            <person name="Anantharaman K."/>
            <person name="Thomas B.C."/>
            <person name="Malmstrom R."/>
            <person name="Stieglmeier M."/>
            <person name="Klingl A."/>
            <person name="Woyke T."/>
            <person name="Ryan C.M."/>
            <person name="Banfield J.F."/>
        </authorList>
    </citation>
    <scope>NUCLEOTIDE SEQUENCE [LARGE SCALE GENOMIC DNA]</scope>
</reference>
<dbReference type="Proteomes" id="UP000230553">
    <property type="component" value="Unassembled WGS sequence"/>
</dbReference>
<proteinExistence type="predicted"/>
<keyword evidence="1" id="KW-1133">Transmembrane helix</keyword>
<name>A0A2M7TGU5_9BACT</name>
<gene>
    <name evidence="2" type="ORF">COY31_00510</name>
</gene>
<evidence type="ECO:0000256" key="1">
    <source>
        <dbReference type="SAM" id="Phobius"/>
    </source>
</evidence>
<sequence>MDDSKKISLVEALLMVLLNLFADAVDAALNFLALIPVIGVGVLIIAPLISFSFFAITEFWLIMRGGMGFRQQVSVIAGNLLDIIPFLSFLSFKTASVMMAIYMINHPKVAQALSAGTGNLAAKATGAAIAK</sequence>
<keyword evidence="1" id="KW-0812">Transmembrane</keyword>
<feature type="transmembrane region" description="Helical" evidence="1">
    <location>
        <begin position="83"/>
        <end position="104"/>
    </location>
</feature>
<protein>
    <submittedName>
        <fullName evidence="2">Uncharacterized protein</fullName>
    </submittedName>
</protein>
<organism evidence="2 3">
    <name type="scientific">Candidatus Wolfebacteria bacterium CG_4_10_14_0_2_um_filter_39_18</name>
    <dbReference type="NCBI Taxonomy" id="1975061"/>
    <lineage>
        <taxon>Bacteria</taxon>
        <taxon>Candidatus Wolfeibacteriota</taxon>
    </lineage>
</organism>
<comment type="caution">
    <text evidence="2">The sequence shown here is derived from an EMBL/GenBank/DDBJ whole genome shotgun (WGS) entry which is preliminary data.</text>
</comment>